<name>A0ACC6PDK6_9BACL</name>
<protein>
    <submittedName>
        <fullName evidence="1">MerR family transcriptional regulator</fullName>
    </submittedName>
</protein>
<evidence type="ECO:0000313" key="1">
    <source>
        <dbReference type="EMBL" id="MEJ8304992.1"/>
    </source>
</evidence>
<reference evidence="1" key="1">
    <citation type="submission" date="2024-03" db="EMBL/GenBank/DDBJ databases">
        <title>Whole genome sequecning of epiphytes from Marcgravia umbellata leaves.</title>
        <authorList>
            <person name="Kumar G."/>
            <person name="Savka M.A."/>
        </authorList>
    </citation>
    <scope>NUCLEOTIDE SEQUENCE</scope>
    <source>
        <strain evidence="1">RIT_BL5</strain>
    </source>
</reference>
<gene>
    <name evidence="1" type="ORF">WKI47_13885</name>
</gene>
<dbReference type="Proteomes" id="UP001380953">
    <property type="component" value="Unassembled WGS sequence"/>
</dbReference>
<organism evidence="1 2">
    <name type="scientific">Saccharibacillus sacchari</name>
    <dbReference type="NCBI Taxonomy" id="456493"/>
    <lineage>
        <taxon>Bacteria</taxon>
        <taxon>Bacillati</taxon>
        <taxon>Bacillota</taxon>
        <taxon>Bacilli</taxon>
        <taxon>Bacillales</taxon>
        <taxon>Paenibacillaceae</taxon>
        <taxon>Saccharibacillus</taxon>
    </lineage>
</organism>
<accession>A0ACC6PDK6</accession>
<keyword evidence="2" id="KW-1185">Reference proteome</keyword>
<comment type="caution">
    <text evidence="1">The sequence shown here is derived from an EMBL/GenBank/DDBJ whole genome shotgun (WGS) entry which is preliminary data.</text>
</comment>
<proteinExistence type="predicted"/>
<dbReference type="EMBL" id="JBBKAR010000035">
    <property type="protein sequence ID" value="MEJ8304992.1"/>
    <property type="molecule type" value="Genomic_DNA"/>
</dbReference>
<sequence>MRTEVKTMTVDQPRTTYTIGQAAKMVQTTVKTLHYYDEIGLLRPSTRSEGGHRLYSPDDLWKLELIGTLRYVNFSLDDIRKVILGEITMPKALLLQIEALEVEIGALSSMLSILKQAQQKQQQGDSQESAPYLTELVASRSAHSSKRQQFVDRKVQEIGLLEQMPDEWKNSFLHFFNRYVLPTSKLTARQTQAWSEVQNLLNDPVYLEELANYELPFLHMALQPGLQADDWVHYMELIRIRAQEAVKHQWSPESAAVQKLTADFLLLYADVEQRKQPEVFVRKQAQHLLDATTERILRFNQLCAIVNPEWRDIASGMDLLMRGMKVLVEDRQ</sequence>
<evidence type="ECO:0000313" key="2">
    <source>
        <dbReference type="Proteomes" id="UP001380953"/>
    </source>
</evidence>